<name>A0A066WFA5_TILAU</name>
<dbReference type="InParanoid" id="A0A066WFA5"/>
<evidence type="ECO:0000313" key="2">
    <source>
        <dbReference type="Proteomes" id="UP000027361"/>
    </source>
</evidence>
<dbReference type="AlphaFoldDB" id="A0A066WFA5"/>
<dbReference type="Proteomes" id="UP000027361">
    <property type="component" value="Unassembled WGS sequence"/>
</dbReference>
<proteinExistence type="predicted"/>
<dbReference type="HOGENOM" id="CLU_2672855_0_0_1"/>
<dbReference type="EMBL" id="JMSN01000010">
    <property type="protein sequence ID" value="KDN52451.1"/>
    <property type="molecule type" value="Genomic_DNA"/>
</dbReference>
<dbReference type="RefSeq" id="XP_013245246.1">
    <property type="nucleotide sequence ID" value="XM_013389792.1"/>
</dbReference>
<organism evidence="1 2">
    <name type="scientific">Tilletiaria anomala (strain ATCC 24038 / CBS 436.72 / UBC 951)</name>
    <dbReference type="NCBI Taxonomy" id="1037660"/>
    <lineage>
        <taxon>Eukaryota</taxon>
        <taxon>Fungi</taxon>
        <taxon>Dikarya</taxon>
        <taxon>Basidiomycota</taxon>
        <taxon>Ustilaginomycotina</taxon>
        <taxon>Exobasidiomycetes</taxon>
        <taxon>Georgefischeriales</taxon>
        <taxon>Tilletiariaceae</taxon>
        <taxon>Tilletiaria</taxon>
    </lineage>
</organism>
<comment type="caution">
    <text evidence="1">The sequence shown here is derived from an EMBL/GenBank/DDBJ whole genome shotgun (WGS) entry which is preliminary data.</text>
</comment>
<protein>
    <submittedName>
        <fullName evidence="1">Uncharacterized protein</fullName>
    </submittedName>
</protein>
<dbReference type="GeneID" id="25267674"/>
<accession>A0A066WFA5</accession>
<gene>
    <name evidence="1" type="ORF">K437DRAFT_6450</name>
</gene>
<evidence type="ECO:0000313" key="1">
    <source>
        <dbReference type="EMBL" id="KDN52451.1"/>
    </source>
</evidence>
<sequence>MKKRTAPSHVPRRRASKLSIVLLMQSMELNCRTCNDRTKLRVEDPSCRLDSRLVQGESRISHHEIRASNDEMLSK</sequence>
<reference evidence="1 2" key="1">
    <citation type="submission" date="2014-05" db="EMBL/GenBank/DDBJ databases">
        <title>Draft genome sequence of a rare smut relative, Tilletiaria anomala UBC 951.</title>
        <authorList>
            <consortium name="DOE Joint Genome Institute"/>
            <person name="Toome M."/>
            <person name="Kuo A."/>
            <person name="Henrissat B."/>
            <person name="Lipzen A."/>
            <person name="Tritt A."/>
            <person name="Yoshinaga Y."/>
            <person name="Zane M."/>
            <person name="Barry K."/>
            <person name="Grigoriev I.V."/>
            <person name="Spatafora J.W."/>
            <person name="Aimea M.C."/>
        </authorList>
    </citation>
    <scope>NUCLEOTIDE SEQUENCE [LARGE SCALE GENOMIC DNA]</scope>
    <source>
        <strain evidence="1 2">UBC 951</strain>
    </source>
</reference>
<keyword evidence="2" id="KW-1185">Reference proteome</keyword>